<dbReference type="AlphaFoldDB" id="A0A919WCS5"/>
<evidence type="ECO:0000313" key="3">
    <source>
        <dbReference type="Proteomes" id="UP000677082"/>
    </source>
</evidence>
<dbReference type="EMBL" id="BOQN01000162">
    <property type="protein sequence ID" value="GIM97869.1"/>
    <property type="molecule type" value="Genomic_DNA"/>
</dbReference>
<proteinExistence type="predicted"/>
<feature type="region of interest" description="Disordered" evidence="1">
    <location>
        <begin position="128"/>
        <end position="163"/>
    </location>
</feature>
<protein>
    <submittedName>
        <fullName evidence="2">Uncharacterized protein</fullName>
    </submittedName>
</protein>
<evidence type="ECO:0000313" key="2">
    <source>
        <dbReference type="EMBL" id="GIM97869.1"/>
    </source>
</evidence>
<accession>A0A919WCS5</accession>
<comment type="caution">
    <text evidence="2">The sequence shown here is derived from an EMBL/GenBank/DDBJ whole genome shotgun (WGS) entry which is preliminary data.</text>
</comment>
<sequence>MGDVADQQVHAAGVAQGLDLAEQVEIADGGVLLTASAQVFAVGVDQREPVLRGALQSFGFAGSGAAFDRVQRHVEPAGAFEQADVLLEQGVDLLPTLPGALSARPVLHTAGLGPAHAVRGDLFTGGFDQAVPQVPPERPAAAGRRADQSTHPDHHLHPPGVDG</sequence>
<evidence type="ECO:0000256" key="1">
    <source>
        <dbReference type="SAM" id="MobiDB-lite"/>
    </source>
</evidence>
<reference evidence="2 3" key="1">
    <citation type="submission" date="2021-03" db="EMBL/GenBank/DDBJ databases">
        <title>Whole genome shotgun sequence of Actinoplanes toevensis NBRC 105298.</title>
        <authorList>
            <person name="Komaki H."/>
            <person name="Tamura T."/>
        </authorList>
    </citation>
    <scope>NUCLEOTIDE SEQUENCE [LARGE SCALE GENOMIC DNA]</scope>
    <source>
        <strain evidence="2 3">NBRC 105298</strain>
    </source>
</reference>
<name>A0A919WCS5_9ACTN</name>
<keyword evidence="3" id="KW-1185">Reference proteome</keyword>
<dbReference type="Proteomes" id="UP000677082">
    <property type="component" value="Unassembled WGS sequence"/>
</dbReference>
<feature type="compositionally biased region" description="Basic and acidic residues" evidence="1">
    <location>
        <begin position="144"/>
        <end position="156"/>
    </location>
</feature>
<organism evidence="2 3">
    <name type="scientific">Paractinoplanes toevensis</name>
    <dbReference type="NCBI Taxonomy" id="571911"/>
    <lineage>
        <taxon>Bacteria</taxon>
        <taxon>Bacillati</taxon>
        <taxon>Actinomycetota</taxon>
        <taxon>Actinomycetes</taxon>
        <taxon>Micromonosporales</taxon>
        <taxon>Micromonosporaceae</taxon>
        <taxon>Paractinoplanes</taxon>
    </lineage>
</organism>
<gene>
    <name evidence="2" type="ORF">Ato02nite_096620</name>
</gene>